<proteinExistence type="predicted"/>
<dbReference type="OrthoDB" id="197400at2759"/>
<feature type="region of interest" description="Disordered" evidence="1">
    <location>
        <begin position="1"/>
        <end position="102"/>
    </location>
</feature>
<feature type="region of interest" description="Disordered" evidence="1">
    <location>
        <begin position="258"/>
        <end position="287"/>
    </location>
</feature>
<sequence>MSRKLVSYSDISEPPPPSSLPAASLSPDGGVGSSTITSNSGKRKRHAEQFGKGKKGKGKRGRVGAGGNGGQGIVLHWDDPSFSAEGGWDGGKSGRNEEDVDGYRSYSVHLDEVDKGRNGYSVDGEQNEEEEESEIEEMFYDAIDALDACDATTTTTTTQSIARQIQDNPVGYTQWKYDENAEPYDRSHRHASHFQANGEEEQRSSDLELDRTGDVGEVYDEEDYYDEDEGEEEEEDGEMLPFAIPDVVEFHRLWDARRTTHSTSSTSDSTTIPSLENLSPSTKPRVAAYRPPPEVGGGGRILDHAEIWGDLGLVEAYSAALDQYVSMHSSCTPTSATNRTGQDDQVKSALWYDAPRHDSLLAEQVKADTMQILALQRHRNPNHPPQASPLGEDDTGTASSSTPNVEQDMGQGKRKTKGKPILTIVPHAHLKGNSAWKNALKVVQSTPNSIGINSNRSITHGTMHPTDPCQNENENEKEKEMGDQDEKMKMYNWWYAGYYTGYNTALSGESNMYQQL</sequence>
<dbReference type="AlphaFoldDB" id="A0A5C3END7"/>
<organism evidence="2 3">
    <name type="scientific">Ustilago trichophora</name>
    <dbReference type="NCBI Taxonomy" id="86804"/>
    <lineage>
        <taxon>Eukaryota</taxon>
        <taxon>Fungi</taxon>
        <taxon>Dikarya</taxon>
        <taxon>Basidiomycota</taxon>
        <taxon>Ustilaginomycotina</taxon>
        <taxon>Ustilaginomycetes</taxon>
        <taxon>Ustilaginales</taxon>
        <taxon>Ustilaginaceae</taxon>
        <taxon>Ustilago</taxon>
    </lineage>
</organism>
<feature type="compositionally biased region" description="Polar residues" evidence="1">
    <location>
        <begin position="396"/>
        <end position="405"/>
    </location>
</feature>
<feature type="region of interest" description="Disordered" evidence="1">
    <location>
        <begin position="114"/>
        <end position="133"/>
    </location>
</feature>
<feature type="region of interest" description="Disordered" evidence="1">
    <location>
        <begin position="183"/>
        <end position="237"/>
    </location>
</feature>
<keyword evidence="3" id="KW-1185">Reference proteome</keyword>
<feature type="compositionally biased region" description="Polar residues" evidence="1">
    <location>
        <begin position="451"/>
        <end position="460"/>
    </location>
</feature>
<feature type="compositionally biased region" description="Acidic residues" evidence="1">
    <location>
        <begin position="217"/>
        <end position="237"/>
    </location>
</feature>
<evidence type="ECO:0000313" key="3">
    <source>
        <dbReference type="Proteomes" id="UP000324022"/>
    </source>
</evidence>
<feature type="region of interest" description="Disordered" evidence="1">
    <location>
        <begin position="451"/>
        <end position="483"/>
    </location>
</feature>
<feature type="compositionally biased region" description="Basic residues" evidence="1">
    <location>
        <begin position="41"/>
        <end position="62"/>
    </location>
</feature>
<feature type="compositionally biased region" description="Low complexity" evidence="1">
    <location>
        <begin position="261"/>
        <end position="274"/>
    </location>
</feature>
<evidence type="ECO:0000256" key="1">
    <source>
        <dbReference type="SAM" id="MobiDB-lite"/>
    </source>
</evidence>
<feature type="compositionally biased region" description="Basic and acidic residues" evidence="1">
    <location>
        <begin position="474"/>
        <end position="483"/>
    </location>
</feature>
<dbReference type="EMBL" id="OOIN01000037">
    <property type="protein sequence ID" value="SPO31247.1"/>
    <property type="molecule type" value="Genomic_DNA"/>
</dbReference>
<reference evidence="2 3" key="1">
    <citation type="submission" date="2018-03" db="EMBL/GenBank/DDBJ databases">
        <authorList>
            <person name="Guldener U."/>
        </authorList>
    </citation>
    <scope>NUCLEOTIDE SEQUENCE [LARGE SCALE GENOMIC DNA]</scope>
    <source>
        <strain evidence="2 3">NBRC100155</strain>
    </source>
</reference>
<feature type="compositionally biased region" description="Basic and acidic residues" evidence="1">
    <location>
        <begin position="200"/>
        <end position="214"/>
    </location>
</feature>
<name>A0A5C3END7_9BASI</name>
<feature type="compositionally biased region" description="Gly residues" evidence="1">
    <location>
        <begin position="63"/>
        <end position="72"/>
    </location>
</feature>
<protein>
    <submittedName>
        <fullName evidence="2">Uncharacterized protein</fullName>
    </submittedName>
</protein>
<gene>
    <name evidence="2" type="ORF">UTRI_05944_B</name>
</gene>
<feature type="region of interest" description="Disordered" evidence="1">
    <location>
        <begin position="379"/>
        <end position="418"/>
    </location>
</feature>
<dbReference type="Proteomes" id="UP000324022">
    <property type="component" value="Unassembled WGS sequence"/>
</dbReference>
<accession>A0A5C3END7</accession>
<evidence type="ECO:0000313" key="2">
    <source>
        <dbReference type="EMBL" id="SPO31247.1"/>
    </source>
</evidence>